<reference evidence="3" key="1">
    <citation type="journal article" date="2023" name="Mol. Phylogenet. Evol.">
        <title>Genome-scale phylogeny and comparative genomics of the fungal order Sordariales.</title>
        <authorList>
            <person name="Hensen N."/>
            <person name="Bonometti L."/>
            <person name="Westerberg I."/>
            <person name="Brannstrom I.O."/>
            <person name="Guillou S."/>
            <person name="Cros-Aarteil S."/>
            <person name="Calhoun S."/>
            <person name="Haridas S."/>
            <person name="Kuo A."/>
            <person name="Mondo S."/>
            <person name="Pangilinan J."/>
            <person name="Riley R."/>
            <person name="LaButti K."/>
            <person name="Andreopoulos B."/>
            <person name="Lipzen A."/>
            <person name="Chen C."/>
            <person name="Yan M."/>
            <person name="Daum C."/>
            <person name="Ng V."/>
            <person name="Clum A."/>
            <person name="Steindorff A."/>
            <person name="Ohm R.A."/>
            <person name="Martin F."/>
            <person name="Silar P."/>
            <person name="Natvig D.O."/>
            <person name="Lalanne C."/>
            <person name="Gautier V."/>
            <person name="Ament-Velasquez S.L."/>
            <person name="Kruys A."/>
            <person name="Hutchinson M.I."/>
            <person name="Powell A.J."/>
            <person name="Barry K."/>
            <person name="Miller A.N."/>
            <person name="Grigoriev I.V."/>
            <person name="Debuchy R."/>
            <person name="Gladieux P."/>
            <person name="Hiltunen Thoren M."/>
            <person name="Johannesson H."/>
        </authorList>
    </citation>
    <scope>NUCLEOTIDE SEQUENCE [LARGE SCALE GENOMIC DNA]</scope>
    <source>
        <strain evidence="3">CBS 284.82</strain>
    </source>
</reference>
<name>A0AAN6P8P5_9PEZI</name>
<keyword evidence="3" id="KW-1185">Reference proteome</keyword>
<dbReference type="AlphaFoldDB" id="A0AAN6P8P5"/>
<dbReference type="Proteomes" id="UP001303115">
    <property type="component" value="Unassembled WGS sequence"/>
</dbReference>
<comment type="caution">
    <text evidence="2">The sequence shown here is derived from an EMBL/GenBank/DDBJ whole genome shotgun (WGS) entry which is preliminary data.</text>
</comment>
<feature type="region of interest" description="Disordered" evidence="1">
    <location>
        <begin position="1"/>
        <end position="24"/>
    </location>
</feature>
<sequence length="136" mass="15366">MANAAADDSDPDERSNRRPLLPVDDGPQQHVWVVPSDNHAGALKWLRIYRIPKNHCLYVRWDLPSTQLEFTALVSELGAGYDLVQSLSISWLFYKFRVRPVFVEHHNGLPFGRVLAEVCTSRARATALIIQSLGEV</sequence>
<evidence type="ECO:0000313" key="2">
    <source>
        <dbReference type="EMBL" id="KAK4031517.1"/>
    </source>
</evidence>
<evidence type="ECO:0000313" key="3">
    <source>
        <dbReference type="Proteomes" id="UP001303115"/>
    </source>
</evidence>
<protein>
    <submittedName>
        <fullName evidence="2">Uncharacterized protein</fullName>
    </submittedName>
</protein>
<organism evidence="2 3">
    <name type="scientific">Parachaetomium inaequale</name>
    <dbReference type="NCBI Taxonomy" id="2588326"/>
    <lineage>
        <taxon>Eukaryota</taxon>
        <taxon>Fungi</taxon>
        <taxon>Dikarya</taxon>
        <taxon>Ascomycota</taxon>
        <taxon>Pezizomycotina</taxon>
        <taxon>Sordariomycetes</taxon>
        <taxon>Sordariomycetidae</taxon>
        <taxon>Sordariales</taxon>
        <taxon>Chaetomiaceae</taxon>
        <taxon>Parachaetomium</taxon>
    </lineage>
</organism>
<evidence type="ECO:0000256" key="1">
    <source>
        <dbReference type="SAM" id="MobiDB-lite"/>
    </source>
</evidence>
<accession>A0AAN6P8P5</accession>
<gene>
    <name evidence="2" type="ORF">C8A01DRAFT_42033</name>
</gene>
<dbReference type="EMBL" id="MU854778">
    <property type="protein sequence ID" value="KAK4031517.1"/>
    <property type="molecule type" value="Genomic_DNA"/>
</dbReference>
<proteinExistence type="predicted"/>